<dbReference type="EMBL" id="LAZR01000875">
    <property type="protein sequence ID" value="KKN55710.1"/>
    <property type="molecule type" value="Genomic_DNA"/>
</dbReference>
<sequence length="211" mass="25042">MTDLEKQQRIEARASEKIADFSKPIQRITRRKLVMLLLEQEARGANFVQVFSRTVPAMRKTENEFFGLVEKVAEKNCQINWFYKNAVQNQRTREDVFDDFTPHPRTWGTMMFNPILQKTSKTLLDHTNKKTKVYCQYVQMRTLKTENTHYEWLETGVKLTNKEVAELKTFFPPYRKSQTQRTEKEIIVNDYKIQSIEMLSMNNVLYVVIGD</sequence>
<accession>A0A0F9RGS9</accession>
<dbReference type="AlphaFoldDB" id="A0A0F9RGS9"/>
<organism evidence="1">
    <name type="scientific">marine sediment metagenome</name>
    <dbReference type="NCBI Taxonomy" id="412755"/>
    <lineage>
        <taxon>unclassified sequences</taxon>
        <taxon>metagenomes</taxon>
        <taxon>ecological metagenomes</taxon>
    </lineage>
</organism>
<evidence type="ECO:0000313" key="1">
    <source>
        <dbReference type="EMBL" id="KKN55710.1"/>
    </source>
</evidence>
<gene>
    <name evidence="1" type="ORF">LCGC14_0580120</name>
</gene>
<protein>
    <submittedName>
        <fullName evidence="1">Uncharacterized protein</fullName>
    </submittedName>
</protein>
<name>A0A0F9RGS9_9ZZZZ</name>
<proteinExistence type="predicted"/>
<comment type="caution">
    <text evidence="1">The sequence shown here is derived from an EMBL/GenBank/DDBJ whole genome shotgun (WGS) entry which is preliminary data.</text>
</comment>
<reference evidence="1" key="1">
    <citation type="journal article" date="2015" name="Nature">
        <title>Complex archaea that bridge the gap between prokaryotes and eukaryotes.</title>
        <authorList>
            <person name="Spang A."/>
            <person name="Saw J.H."/>
            <person name="Jorgensen S.L."/>
            <person name="Zaremba-Niedzwiedzka K."/>
            <person name="Martijn J."/>
            <person name="Lind A.E."/>
            <person name="van Eijk R."/>
            <person name="Schleper C."/>
            <person name="Guy L."/>
            <person name="Ettema T.J."/>
        </authorList>
    </citation>
    <scope>NUCLEOTIDE SEQUENCE</scope>
</reference>